<feature type="transmembrane region" description="Helical" evidence="1">
    <location>
        <begin position="12"/>
        <end position="34"/>
    </location>
</feature>
<dbReference type="EMBL" id="UINC01006639">
    <property type="protein sequence ID" value="SVA28752.1"/>
    <property type="molecule type" value="Genomic_DNA"/>
</dbReference>
<evidence type="ECO:0000256" key="1">
    <source>
        <dbReference type="SAM" id="Phobius"/>
    </source>
</evidence>
<organism evidence="2">
    <name type="scientific">marine metagenome</name>
    <dbReference type="NCBI Taxonomy" id="408172"/>
    <lineage>
        <taxon>unclassified sequences</taxon>
        <taxon>metagenomes</taxon>
        <taxon>ecological metagenomes</taxon>
    </lineage>
</organism>
<gene>
    <name evidence="2" type="ORF">METZ01_LOCUS81606</name>
</gene>
<accession>A0A381UKQ0</accession>
<protein>
    <submittedName>
        <fullName evidence="2">Uncharacterized protein</fullName>
    </submittedName>
</protein>
<keyword evidence="1" id="KW-0472">Membrane</keyword>
<name>A0A381UKQ0_9ZZZZ</name>
<reference evidence="2" key="1">
    <citation type="submission" date="2018-05" db="EMBL/GenBank/DDBJ databases">
        <authorList>
            <person name="Lanie J.A."/>
            <person name="Ng W.-L."/>
            <person name="Kazmierczak K.M."/>
            <person name="Andrzejewski T.M."/>
            <person name="Davidsen T.M."/>
            <person name="Wayne K.J."/>
            <person name="Tettelin H."/>
            <person name="Glass J.I."/>
            <person name="Rusch D."/>
            <person name="Podicherti R."/>
            <person name="Tsui H.-C.T."/>
            <person name="Winkler M.E."/>
        </authorList>
    </citation>
    <scope>NUCLEOTIDE SEQUENCE</scope>
</reference>
<dbReference type="AlphaFoldDB" id="A0A381UKQ0"/>
<keyword evidence="1" id="KW-0812">Transmembrane</keyword>
<evidence type="ECO:0000313" key="2">
    <source>
        <dbReference type="EMBL" id="SVA28752.1"/>
    </source>
</evidence>
<sequence length="132" mass="14584">MKYFAVRLSHAILWRIPPVLLLIFFLAPSIGVMFNHHFPEQNPYHSHFADGLKHSHSVLGEHTHEKANASPSYNGALLVKNVGMSTSGIHIALICFETQVPSPPFSLAKSSILTMDIYDGSNINVETPPPIL</sequence>
<proteinExistence type="predicted"/>
<keyword evidence="1" id="KW-1133">Transmembrane helix</keyword>